<gene>
    <name evidence="1" type="ORF">Psal009_02383</name>
</gene>
<dbReference type="AlphaFoldDB" id="A0A9Q6LLN1"/>
<accession>A0A9Q6LLN1</accession>
<proteinExistence type="predicted"/>
<reference evidence="1 2" key="1">
    <citation type="submission" date="2019-04" db="EMBL/GenBank/DDBJ databases">
        <title>Complete genome sequencing of Piscirickettsia salmonis strain Psal-009.</title>
        <authorList>
            <person name="Schober I."/>
            <person name="Bunk B."/>
            <person name="Sproer C."/>
            <person name="Carril G.P."/>
            <person name="Riedel T."/>
            <person name="Flores-Herrera P.A."/>
            <person name="Nourdin-Galindo G."/>
            <person name="Marshall S.H."/>
            <person name="Overmann J."/>
        </authorList>
    </citation>
    <scope>NUCLEOTIDE SEQUENCE [LARGE SCALE GENOMIC DNA]</scope>
    <source>
        <strain evidence="1 2">Psal-009</strain>
    </source>
</reference>
<dbReference type="RefSeq" id="WP_016211710.1">
    <property type="nucleotide sequence ID" value="NZ_CP012413.1"/>
</dbReference>
<dbReference type="EMBL" id="CP038908">
    <property type="protein sequence ID" value="QGO06468.1"/>
    <property type="molecule type" value="Genomic_DNA"/>
</dbReference>
<sequence length="678" mass="77100">MASLLAEKWYKKFALVSETRIVINNEDYSRPIGSASVGLQGFIETQRILDTLTDGNKKLELAFADSDDSSSKFKSDLNEFFNKYQSLIKALQNPSSAIPNKQYADFCNDFDKIFTKKTSVIIDKKNITLEELAYGLVSGKAGADIALMLYPDGDNHQCNNGVSINQAGRLQYSKIDHDYSSARLQQHKSPDELKCKMNEAIVAALTHGNPVPLQMTRRFDSAKPENILLRFAHSFRRKKGGSKTTTSEKDAFWTRAIQLRHRALYQVETEQALLKAIALNPLTPAESKQYYNFNLDLLKEEYGPLSDQAPNLTATLSTRTKSRRGFKRLKEHNNALRAESESILERYQGFLLKNQQQLYSILKKLNFKSNLDDYLYLNQLDLSQDQTLQIIERPDFLKTIARLNLHKEYTQKALNNPELFETTIKLNLNKSHTQKALDNPKLFETIISLNLNKSHTQKALDNPDLFETIIKIHLNKEYTQQALDNPELFEKTISLHLNKECTQKALSNPELLEKTINLHLNTNYTQKALSNPDLLEKIISLNLNRRCILEALDNSQQFIQNYQDLSKLHTAYNSIVEGIKTNRFQAHGLVAGSLITFQGKLKAVPIKIGKIWNSITDEYGDFKLVDNTKPVLANAQAAAANDTSLNHRGSAFAGMFFNSRQRSQSQEIYAEISQMLCQ</sequence>
<evidence type="ECO:0000313" key="2">
    <source>
        <dbReference type="Proteomes" id="UP000422232"/>
    </source>
</evidence>
<dbReference type="Proteomes" id="UP000422232">
    <property type="component" value="Chromosome"/>
</dbReference>
<name>A0A9Q6LLN1_PISSA</name>
<keyword evidence="2" id="KW-1185">Reference proteome</keyword>
<dbReference type="GeneID" id="66741575"/>
<protein>
    <submittedName>
        <fullName evidence="1">Uncharacterized protein</fullName>
    </submittedName>
</protein>
<evidence type="ECO:0000313" key="1">
    <source>
        <dbReference type="EMBL" id="QGO06468.1"/>
    </source>
</evidence>
<organism evidence="1 2">
    <name type="scientific">Piscirickettsia salmonis</name>
    <dbReference type="NCBI Taxonomy" id="1238"/>
    <lineage>
        <taxon>Bacteria</taxon>
        <taxon>Pseudomonadati</taxon>
        <taxon>Pseudomonadota</taxon>
        <taxon>Gammaproteobacteria</taxon>
        <taxon>Thiotrichales</taxon>
        <taxon>Piscirickettsiaceae</taxon>
        <taxon>Piscirickettsia</taxon>
    </lineage>
</organism>